<reference evidence="2 3" key="2">
    <citation type="submission" date="2017-09" db="EMBL/GenBank/DDBJ databases">
        <title>Extensive intraspecific genome diversity in a model arbuscular mycorrhizal fungus.</title>
        <authorList>
            <person name="Chen E.C."/>
            <person name="Morin E."/>
            <person name="Beaudet D."/>
            <person name="Noel J."/>
            <person name="Ndikumana S."/>
            <person name="Charron P."/>
            <person name="St-Onge C."/>
            <person name="Giorgi J."/>
            <person name="Grigoriev I.V."/>
            <person name="Roux C."/>
            <person name="Martin F.M."/>
            <person name="Corradi N."/>
        </authorList>
    </citation>
    <scope>NUCLEOTIDE SEQUENCE [LARGE SCALE GENOMIC DNA]</scope>
    <source>
        <strain evidence="2 3">A5</strain>
    </source>
</reference>
<dbReference type="VEuPathDB" id="FungiDB:RhiirA1_527894"/>
<dbReference type="VEuPathDB" id="FungiDB:RhiirFUN_011601"/>
<dbReference type="SUPFAM" id="SSF47095">
    <property type="entry name" value="HMG-box"/>
    <property type="match status" value="1"/>
</dbReference>
<dbReference type="InterPro" id="IPR036910">
    <property type="entry name" value="HMG_box_dom_sf"/>
</dbReference>
<organism evidence="2 3">
    <name type="scientific">Rhizophagus irregularis</name>
    <dbReference type="NCBI Taxonomy" id="588596"/>
    <lineage>
        <taxon>Eukaryota</taxon>
        <taxon>Fungi</taxon>
        <taxon>Fungi incertae sedis</taxon>
        <taxon>Mucoromycota</taxon>
        <taxon>Glomeromycotina</taxon>
        <taxon>Glomeromycetes</taxon>
        <taxon>Glomerales</taxon>
        <taxon>Glomeraceae</taxon>
        <taxon>Rhizophagus</taxon>
    </lineage>
</organism>
<dbReference type="EMBL" id="LLXJ01000229">
    <property type="protein sequence ID" value="PKC12754.1"/>
    <property type="molecule type" value="Genomic_DNA"/>
</dbReference>
<proteinExistence type="predicted"/>
<name>A0A2N0Q0Z2_9GLOM</name>
<evidence type="ECO:0000313" key="2">
    <source>
        <dbReference type="EMBL" id="PKC12754.1"/>
    </source>
</evidence>
<sequence>MYSKIFEVVYFSMYGMFGMNEILLFPYLKQKFNTKKLSLLINNHRDLQSKMLKISSHLILTQKQKEQLCSLPVSRFTDRKWESQNDATSFLKVHNLILENKPERKWKVRYSNKAKGICLLQCCCGTDASLRPKNGNSKARKSRQIYKFVGCLAFARIKKYKNNCINIFGYLTHSEDCQRQLPLRPLNETINWQYGFSTYYHSFYKKILDEEFPNISQQEKVAKANELWNSLSDELRTSFIQYDEVKRLLEDNHLNKTQ</sequence>
<reference evidence="2 3" key="1">
    <citation type="submission" date="2016-04" db="EMBL/GenBank/DDBJ databases">
        <title>Genome analyses suggest a sexual origin of heterokaryosis in a supposedly ancient asexual fungus.</title>
        <authorList>
            <person name="Ropars J."/>
            <person name="Sedzielewska K."/>
            <person name="Noel J."/>
            <person name="Charron P."/>
            <person name="Farinelli L."/>
            <person name="Marton T."/>
            <person name="Kruger M."/>
            <person name="Pelin A."/>
            <person name="Brachmann A."/>
            <person name="Corradi N."/>
        </authorList>
    </citation>
    <scope>NUCLEOTIDE SEQUENCE [LARGE SCALE GENOMIC DNA]</scope>
    <source>
        <strain evidence="2 3">A5</strain>
    </source>
</reference>
<evidence type="ECO:0000313" key="3">
    <source>
        <dbReference type="Proteomes" id="UP000232722"/>
    </source>
</evidence>
<dbReference type="VEuPathDB" id="FungiDB:FUN_014423"/>
<protein>
    <recommendedName>
        <fullName evidence="4">HMG box domain-containing protein</fullName>
    </recommendedName>
</protein>
<feature type="transmembrane region" description="Helical" evidence="1">
    <location>
        <begin position="6"/>
        <end position="28"/>
    </location>
</feature>
<dbReference type="AlphaFoldDB" id="A0A2N0Q0Z2"/>
<comment type="caution">
    <text evidence="2">The sequence shown here is derived from an EMBL/GenBank/DDBJ whole genome shotgun (WGS) entry which is preliminary data.</text>
</comment>
<accession>A0A2N0Q0Z2</accession>
<keyword evidence="1" id="KW-1133">Transmembrane helix</keyword>
<dbReference type="Proteomes" id="UP000232722">
    <property type="component" value="Unassembled WGS sequence"/>
</dbReference>
<evidence type="ECO:0008006" key="4">
    <source>
        <dbReference type="Google" id="ProtNLM"/>
    </source>
</evidence>
<keyword evidence="1" id="KW-0812">Transmembrane</keyword>
<gene>
    <name evidence="2" type="ORF">RhiirA5_496695</name>
</gene>
<evidence type="ECO:0000256" key="1">
    <source>
        <dbReference type="SAM" id="Phobius"/>
    </source>
</evidence>
<keyword evidence="1" id="KW-0472">Membrane</keyword>